<reference evidence="4 5" key="1">
    <citation type="submission" date="2019-04" db="EMBL/GenBank/DDBJ databases">
        <authorList>
            <person name="Van Vliet M D."/>
        </authorList>
    </citation>
    <scope>NUCLEOTIDE SEQUENCE [LARGE SCALE GENOMIC DNA]</scope>
    <source>
        <strain evidence="4 5">F1</strain>
    </source>
</reference>
<feature type="domain" description="Alpha-L-rhamnosidase concanavalin-like" evidence="1">
    <location>
        <begin position="389"/>
        <end position="464"/>
    </location>
</feature>
<feature type="domain" description="Alpha-L-rhamnosidase C-terminal" evidence="3">
    <location>
        <begin position="828"/>
        <end position="892"/>
    </location>
</feature>
<dbReference type="Gene3D" id="2.60.120.260">
    <property type="entry name" value="Galactose-binding domain-like"/>
    <property type="match status" value="3"/>
</dbReference>
<dbReference type="SUPFAM" id="SSF49785">
    <property type="entry name" value="Galactose-binding domain-like"/>
    <property type="match status" value="1"/>
</dbReference>
<dbReference type="Gene3D" id="1.50.10.10">
    <property type="match status" value="1"/>
</dbReference>
<evidence type="ECO:0000313" key="4">
    <source>
        <dbReference type="EMBL" id="VGO13499.1"/>
    </source>
</evidence>
<dbReference type="Proteomes" id="UP000366872">
    <property type="component" value="Unassembled WGS sequence"/>
</dbReference>
<proteinExistence type="predicted"/>
<evidence type="ECO:0000313" key="5">
    <source>
        <dbReference type="Proteomes" id="UP000366872"/>
    </source>
</evidence>
<dbReference type="Pfam" id="PF17390">
    <property type="entry name" value="Bac_rhamnosid_C"/>
    <property type="match status" value="1"/>
</dbReference>
<evidence type="ECO:0000259" key="3">
    <source>
        <dbReference type="Pfam" id="PF17390"/>
    </source>
</evidence>
<dbReference type="InterPro" id="IPR008928">
    <property type="entry name" value="6-hairpin_glycosidase_sf"/>
</dbReference>
<gene>
    <name evidence="4" type="ORF">PDESU_02056</name>
</gene>
<dbReference type="RefSeq" id="WP_136079068.1">
    <property type="nucleotide sequence ID" value="NZ_CAAHFG010000001.1"/>
</dbReference>
<dbReference type="InterPro" id="IPR035398">
    <property type="entry name" value="Bac_rhamnosid_C"/>
</dbReference>
<evidence type="ECO:0000259" key="1">
    <source>
        <dbReference type="Pfam" id="PF05592"/>
    </source>
</evidence>
<dbReference type="Gene3D" id="2.60.420.10">
    <property type="entry name" value="Maltose phosphorylase, domain 3"/>
    <property type="match status" value="1"/>
</dbReference>
<dbReference type="PANTHER" id="PTHR34987">
    <property type="entry name" value="C, PUTATIVE (AFU_ORTHOLOGUE AFUA_3G02880)-RELATED"/>
    <property type="match status" value="1"/>
</dbReference>
<organism evidence="4 5">
    <name type="scientific">Pontiella desulfatans</name>
    <dbReference type="NCBI Taxonomy" id="2750659"/>
    <lineage>
        <taxon>Bacteria</taxon>
        <taxon>Pseudomonadati</taxon>
        <taxon>Kiritimatiellota</taxon>
        <taxon>Kiritimatiellia</taxon>
        <taxon>Kiritimatiellales</taxon>
        <taxon>Pontiellaceae</taxon>
        <taxon>Pontiella</taxon>
    </lineage>
</organism>
<dbReference type="GO" id="GO:0005975">
    <property type="term" value="P:carbohydrate metabolic process"/>
    <property type="evidence" value="ECO:0007669"/>
    <property type="project" value="InterPro"/>
</dbReference>
<dbReference type="InterPro" id="IPR012341">
    <property type="entry name" value="6hp_glycosidase-like_sf"/>
</dbReference>
<dbReference type="Pfam" id="PF17389">
    <property type="entry name" value="Bac_rhamnosid6H"/>
    <property type="match status" value="1"/>
</dbReference>
<keyword evidence="5" id="KW-1185">Reference proteome</keyword>
<dbReference type="AlphaFoldDB" id="A0A6C2U105"/>
<dbReference type="Pfam" id="PF05592">
    <property type="entry name" value="Bac_rhamnosid"/>
    <property type="match status" value="1"/>
</dbReference>
<evidence type="ECO:0000259" key="2">
    <source>
        <dbReference type="Pfam" id="PF17389"/>
    </source>
</evidence>
<feature type="domain" description="Alpha-L-rhamnosidase six-hairpin glycosidase" evidence="2">
    <location>
        <begin position="492"/>
        <end position="825"/>
    </location>
</feature>
<dbReference type="InterPro" id="IPR035396">
    <property type="entry name" value="Bac_rhamnosid6H"/>
</dbReference>
<dbReference type="InterPro" id="IPR008902">
    <property type="entry name" value="Rhamnosid_concanavalin"/>
</dbReference>
<accession>A0A6C2U105</accession>
<protein>
    <submittedName>
        <fullName evidence="4">Uncharacterized protein</fullName>
    </submittedName>
</protein>
<dbReference type="EMBL" id="CAAHFG010000001">
    <property type="protein sequence ID" value="VGO13499.1"/>
    <property type="molecule type" value="Genomic_DNA"/>
</dbReference>
<dbReference type="SUPFAM" id="SSF48208">
    <property type="entry name" value="Six-hairpin glycosidases"/>
    <property type="match status" value="1"/>
</dbReference>
<dbReference type="InterPro" id="IPR008979">
    <property type="entry name" value="Galactose-bd-like_sf"/>
</dbReference>
<name>A0A6C2U105_PONDE</name>
<sequence length="910" mass="102863">MKASKWIWCVQKSLREYNQTVLFQKEFEVTKTDGARLQITADSWYRVSVNGTWIHDGPARAYPDYFQYDEHDLSAVLKPGKNTIEVIARYFGIGTFHQIPQAAGLRAAILVDGEVIGTDASWQAAPSNAWQQWTPKISIQMEPFEEYDARLEKILDWQPAVEVKRPGKLFRRNTQLLTKKPRRPKGEPIIARVKKGEPHWCVPVTQLAHGELVEANFYTSRPVVLGSTLTVRKKQPFDFGSNEWKISVNGHLLKTGKVTLKPGKHDVRFFCTSFYGHNKELTFPWRNLKGWGDWTVSIAATCLFLNNDRRWFASFEDKEAQKAERRWQKAIEQYPKGFSALDRPEEQIFMEDPAAEFAARQKVGTARRAVRSQAGGAFIENALPAGVAEYCYDFGEQTCGYFEFTVKAEEGVIIDLNAVEYITPEGTIQHTLPFNRNGMRYITKKGVNRFRSLKRRAGQYLFVTIRNAKSPVEIKSVRIIESTAPVTPVQPFKSSDPALNKIWQMSERALKLCMEDTFTDCPLYEQTLWIGDARNEALYAFAAYGNYDVSARSLELGAQSLDQFTIVGCQVPSSWDCQLPAWSFLWGMQVWEHYFHAGDKRFLKKLWPAVLKNLDGAEQYKDKQGLFSGPLWNLLEWAPIDHDNETLLHNSMLLAGALKAAESCAEVLGEAKAAKKLKTRRNKLIRAINAQWDEERRSYPDALLDATGKPSTKTCQHTSMLSIMCDVADKRIQKPALNNLLNPPKDMTTIGSPFAMQFMYEALEKVGEYDALLDSIRTKFQPMIDVGASTVWEMFAGSDFDTHGFPTRSHCHAWASSPIWFLTRIVLGIRQTAAGGTAFEVSPRLCGLTQASGSMATPKGPVHVDWKIFGKTLRVNIGAPKGVKVDVEHNTSLRGLEVVVENHRSTVSVN</sequence>
<dbReference type="PANTHER" id="PTHR34987:SF4">
    <property type="entry name" value="ALPHA-L-RHAMNOSIDASE C-TERMINAL DOMAIN-CONTAINING PROTEIN"/>
    <property type="match status" value="1"/>
</dbReference>